<dbReference type="EMBL" id="CP003362">
    <property type="protein sequence ID" value="AGB49963.1"/>
    <property type="molecule type" value="Genomic_DNA"/>
</dbReference>
<sequence>MADIPDKEDTDLLITDWERKQFLAALHNRLFWVGEKIPYFVEMEGKKCKLHDRVWELINKETISDDEKQEIEECIQLLKKKELIDELELETKEMTREEAKGLFDETAGLLRAIMDLREIEEGISKEKEKKFHEMFSTQRTEEIRRWLNFLKDAGKV</sequence>
<evidence type="ECO:0000313" key="2">
    <source>
        <dbReference type="Proteomes" id="UP000010866"/>
    </source>
</evidence>
<accession>L0L0Q1</accession>
<evidence type="ECO:0000313" key="1">
    <source>
        <dbReference type="EMBL" id="AGB49963.1"/>
    </source>
</evidence>
<reference evidence="2" key="1">
    <citation type="submission" date="2012-02" db="EMBL/GenBank/DDBJ databases">
        <title>Complete sequence of chromosome of Methanomethylovorans hollandica DSM 15978.</title>
        <authorList>
            <person name="Lucas S."/>
            <person name="Copeland A."/>
            <person name="Lapidus A."/>
            <person name="Glavina del Rio T."/>
            <person name="Dalin E."/>
            <person name="Tice H."/>
            <person name="Bruce D."/>
            <person name="Goodwin L."/>
            <person name="Pitluck S."/>
            <person name="Peters L."/>
            <person name="Mikhailova N."/>
            <person name="Held B."/>
            <person name="Kyrpides N."/>
            <person name="Mavromatis K."/>
            <person name="Ivanova N."/>
            <person name="Brettin T."/>
            <person name="Detter J.C."/>
            <person name="Han C."/>
            <person name="Larimer F."/>
            <person name="Land M."/>
            <person name="Hauser L."/>
            <person name="Markowitz V."/>
            <person name="Cheng J.-F."/>
            <person name="Hugenholtz P."/>
            <person name="Woyke T."/>
            <person name="Wu D."/>
            <person name="Spring S."/>
            <person name="Schroeder M."/>
            <person name="Brambilla E."/>
            <person name="Klenk H.-P."/>
            <person name="Eisen J.A."/>
        </authorList>
    </citation>
    <scope>NUCLEOTIDE SEQUENCE [LARGE SCALE GENOMIC DNA]</scope>
    <source>
        <strain evidence="2">DSM 15978 / NBRC 107637 / DMS1</strain>
    </source>
</reference>
<name>L0L0Q1_METHD</name>
<organism evidence="1 2">
    <name type="scientific">Methanomethylovorans hollandica (strain DSM 15978 / NBRC 107637 / DMS1)</name>
    <dbReference type="NCBI Taxonomy" id="867904"/>
    <lineage>
        <taxon>Archaea</taxon>
        <taxon>Methanobacteriati</taxon>
        <taxon>Methanobacteriota</taxon>
        <taxon>Stenosarchaea group</taxon>
        <taxon>Methanomicrobia</taxon>
        <taxon>Methanosarcinales</taxon>
        <taxon>Methanosarcinaceae</taxon>
        <taxon>Methanomethylovorans</taxon>
    </lineage>
</organism>
<gene>
    <name evidence="1" type="ordered locus">Metho_1777</name>
</gene>
<keyword evidence="2" id="KW-1185">Reference proteome</keyword>
<dbReference type="Pfam" id="PF19101">
    <property type="entry name" value="DUF5788"/>
    <property type="match status" value="1"/>
</dbReference>
<dbReference type="InterPro" id="IPR043900">
    <property type="entry name" value="DUF5788"/>
</dbReference>
<dbReference type="HOGENOM" id="CLU_127460_0_0_2"/>
<dbReference type="Proteomes" id="UP000010866">
    <property type="component" value="Chromosome"/>
</dbReference>
<proteinExistence type="predicted"/>
<dbReference type="AlphaFoldDB" id="L0L0Q1"/>
<protein>
    <submittedName>
        <fullName evidence="1">Uncharacterized protein</fullName>
    </submittedName>
</protein>
<dbReference type="STRING" id="867904.Metho_1777"/>
<dbReference type="GeneID" id="14406290"/>
<dbReference type="RefSeq" id="WP_015325128.1">
    <property type="nucleotide sequence ID" value="NC_019977.1"/>
</dbReference>
<dbReference type="OrthoDB" id="137027at2157"/>
<dbReference type="KEGG" id="mhz:Metho_1777"/>